<accession>A0A397VVT4</accession>
<organism evidence="2 3">
    <name type="scientific">Gigaspora rosea</name>
    <dbReference type="NCBI Taxonomy" id="44941"/>
    <lineage>
        <taxon>Eukaryota</taxon>
        <taxon>Fungi</taxon>
        <taxon>Fungi incertae sedis</taxon>
        <taxon>Mucoromycota</taxon>
        <taxon>Glomeromycotina</taxon>
        <taxon>Glomeromycetes</taxon>
        <taxon>Diversisporales</taxon>
        <taxon>Gigasporaceae</taxon>
        <taxon>Gigaspora</taxon>
    </lineage>
</organism>
<reference evidence="2 3" key="1">
    <citation type="submission" date="2018-06" db="EMBL/GenBank/DDBJ databases">
        <title>Comparative genomics reveals the genomic features of Rhizophagus irregularis, R. cerebriforme, R. diaphanum and Gigaspora rosea, and their symbiotic lifestyle signature.</title>
        <authorList>
            <person name="Morin E."/>
            <person name="San Clemente H."/>
            <person name="Chen E.C.H."/>
            <person name="De La Providencia I."/>
            <person name="Hainaut M."/>
            <person name="Kuo A."/>
            <person name="Kohler A."/>
            <person name="Murat C."/>
            <person name="Tang N."/>
            <person name="Roy S."/>
            <person name="Loubradou J."/>
            <person name="Henrissat B."/>
            <person name="Grigoriev I.V."/>
            <person name="Corradi N."/>
            <person name="Roux C."/>
            <person name="Martin F.M."/>
        </authorList>
    </citation>
    <scope>NUCLEOTIDE SEQUENCE [LARGE SCALE GENOMIC DNA]</scope>
    <source>
        <strain evidence="2 3">DAOM 194757</strain>
    </source>
</reference>
<evidence type="ECO:0000256" key="1">
    <source>
        <dbReference type="SAM" id="MobiDB-lite"/>
    </source>
</evidence>
<dbReference type="Proteomes" id="UP000266673">
    <property type="component" value="Unassembled WGS sequence"/>
</dbReference>
<feature type="region of interest" description="Disordered" evidence="1">
    <location>
        <begin position="1"/>
        <end position="52"/>
    </location>
</feature>
<evidence type="ECO:0000313" key="3">
    <source>
        <dbReference type="Proteomes" id="UP000266673"/>
    </source>
</evidence>
<comment type="caution">
    <text evidence="2">The sequence shown here is derived from an EMBL/GenBank/DDBJ whole genome shotgun (WGS) entry which is preliminary data.</text>
</comment>
<evidence type="ECO:0000313" key="2">
    <source>
        <dbReference type="EMBL" id="RIB26644.1"/>
    </source>
</evidence>
<sequence length="52" mass="5557">MSSQGSNNGTSVSNCTGTNSHGNHWVHRGPSLADGHRISVYTPSHANPRTFH</sequence>
<gene>
    <name evidence="2" type="ORF">C2G38_2162753</name>
</gene>
<dbReference type="AlphaFoldDB" id="A0A397VVT4"/>
<name>A0A397VVT4_9GLOM</name>
<feature type="compositionally biased region" description="Polar residues" evidence="1">
    <location>
        <begin position="41"/>
        <end position="52"/>
    </location>
</feature>
<dbReference type="EMBL" id="QKWP01000128">
    <property type="protein sequence ID" value="RIB26644.1"/>
    <property type="molecule type" value="Genomic_DNA"/>
</dbReference>
<keyword evidence="3" id="KW-1185">Reference proteome</keyword>
<proteinExistence type="predicted"/>
<feature type="compositionally biased region" description="Polar residues" evidence="1">
    <location>
        <begin position="1"/>
        <end position="22"/>
    </location>
</feature>
<protein>
    <submittedName>
        <fullName evidence="2">Uncharacterized protein</fullName>
    </submittedName>
</protein>